<dbReference type="Gene3D" id="3.20.20.300">
    <property type="entry name" value="Glycoside hydrolase, family 3, N-terminal domain"/>
    <property type="match status" value="2"/>
</dbReference>
<evidence type="ECO:0000256" key="4">
    <source>
        <dbReference type="RuleBase" id="RU361161"/>
    </source>
</evidence>
<keyword evidence="3" id="KW-0119">Carbohydrate metabolism</keyword>
<dbReference type="RefSeq" id="WP_207572918.1">
    <property type="nucleotide sequence ID" value="NZ_JAFNLQ010000056.1"/>
</dbReference>
<dbReference type="PANTHER" id="PTHR42715">
    <property type="entry name" value="BETA-GLUCOSIDASE"/>
    <property type="match status" value="1"/>
</dbReference>
<gene>
    <name evidence="6" type="ORF">J3T88_14045</name>
</gene>
<dbReference type="InterPro" id="IPR036881">
    <property type="entry name" value="Glyco_hydro_3_C_sf"/>
</dbReference>
<dbReference type="Pfam" id="PF01915">
    <property type="entry name" value="Glyco_hydro_3_C"/>
    <property type="match status" value="1"/>
</dbReference>
<evidence type="ECO:0000259" key="5">
    <source>
        <dbReference type="SMART" id="SM01217"/>
    </source>
</evidence>
<dbReference type="InterPro" id="IPR026891">
    <property type="entry name" value="Fn3-like"/>
</dbReference>
<dbReference type="PANTHER" id="PTHR42715:SF10">
    <property type="entry name" value="BETA-GLUCOSIDASE"/>
    <property type="match status" value="1"/>
</dbReference>
<dbReference type="EMBL" id="JAFNLT010000018">
    <property type="protein sequence ID" value="MBO1228408.1"/>
    <property type="molecule type" value="Genomic_DNA"/>
</dbReference>
<dbReference type="Gene3D" id="2.60.120.380">
    <property type="match status" value="1"/>
</dbReference>
<dbReference type="InterPro" id="IPR017853">
    <property type="entry name" value="GH"/>
</dbReference>
<keyword evidence="7" id="KW-1185">Reference proteome</keyword>
<dbReference type="InterPro" id="IPR019800">
    <property type="entry name" value="Glyco_hydro_3_AS"/>
</dbReference>
<dbReference type="Proteomes" id="UP000664081">
    <property type="component" value="Unassembled WGS sequence"/>
</dbReference>
<proteinExistence type="inferred from homology"/>
<dbReference type="Gene3D" id="2.60.40.10">
    <property type="entry name" value="Immunoglobulins"/>
    <property type="match status" value="1"/>
</dbReference>
<sequence>MKTKEIVSNLSLDDKIKIITGNHFWYTHPLEKHGLKSLLLTDGPSGIRKQSEGSDALGLNKSIETIAFPGLALVTSSFNKNLLNKYGKLLGSIARSEEVNILLGPGVNIKRNPLGGRNFEYMSEDPFLTGVLASEYVNGVESKGVGTSVKHFVANNRENQRFSNSSNIDMRTLREIYLKPFEIIVKNSKPASIMSSYNLLNHVYVSENRWLLTDILRNEWNYQGLVVSDWSAIKNRSKALKAGLDLEMPGKGQYTINELKLALQNGDINQEMLDKSVQRVINTAQQYHSVQDPEDYNKDAFHNAAKEIANDSTVLLKNENNTLPLKTKTFSIIGHLAKKPRFQAGGSSKVRPYNVVSPLDAMEHDINSYAQGYDIEEDSDNDDLIKEALTIAKKEQYIVLFLGYPEYYESEGYDKTTLNLPKNQVNLLKALYEVNQNLIVVLQNGGIVLTPWEFMTKSIVETYLPGEAVGESIKEILLGIVNPSGKLAETIPQFMEDIPSFYSFNKSKTEENYLEGIFVGYRHYDSKNINVQFSFGHGLSYSDFEYSNLNIKTKANQLEIQFDVTNIGEYNGATVPQIYIGNKTSDIEMPNKELKAFEKLYLNKKTSNTVKVVIPYKELRWFNAQTNLWQFDIGQYDIFIGESVSDIRLNARVKITNEYLDIQNPLITEDTYLYEIIDRKNEMVESLRKYEFDKMISSVGEDKSLAPIFENMPLRSLIMLNLNINTIYNFIEDANKEILQSKIN</sequence>
<dbReference type="SUPFAM" id="SSF51445">
    <property type="entry name" value="(Trans)glycosidases"/>
    <property type="match status" value="1"/>
</dbReference>
<evidence type="ECO:0000256" key="3">
    <source>
        <dbReference type="ARBA" id="ARBA00023277"/>
    </source>
</evidence>
<evidence type="ECO:0000313" key="6">
    <source>
        <dbReference type="EMBL" id="MBO1228408.1"/>
    </source>
</evidence>
<organism evidence="6 7">
    <name type="scientific">Staphylococcus nepalensis</name>
    <dbReference type="NCBI Taxonomy" id="214473"/>
    <lineage>
        <taxon>Bacteria</taxon>
        <taxon>Bacillati</taxon>
        <taxon>Bacillota</taxon>
        <taxon>Bacilli</taxon>
        <taxon>Bacillales</taxon>
        <taxon>Staphylococcaceae</taxon>
        <taxon>Staphylococcus</taxon>
    </lineage>
</organism>
<evidence type="ECO:0000313" key="7">
    <source>
        <dbReference type="Proteomes" id="UP000664081"/>
    </source>
</evidence>
<protein>
    <submittedName>
        <fullName evidence="6">Glycoside hydrolase family 3 C-terminal domain-containing protein</fullName>
    </submittedName>
</protein>
<evidence type="ECO:0000256" key="2">
    <source>
        <dbReference type="ARBA" id="ARBA00022801"/>
    </source>
</evidence>
<dbReference type="Gene3D" id="3.40.50.1700">
    <property type="entry name" value="Glycoside hydrolase family 3 C-terminal domain"/>
    <property type="match status" value="2"/>
</dbReference>
<dbReference type="Pfam" id="PF00933">
    <property type="entry name" value="Glyco_hydro_3"/>
    <property type="match status" value="1"/>
</dbReference>
<dbReference type="InterPro" id="IPR001764">
    <property type="entry name" value="Glyco_hydro_3_N"/>
</dbReference>
<dbReference type="SUPFAM" id="SSF52279">
    <property type="entry name" value="Beta-D-glucan exohydrolase, C-terminal domain"/>
    <property type="match status" value="1"/>
</dbReference>
<dbReference type="InterPro" id="IPR002772">
    <property type="entry name" value="Glyco_hydro_3_C"/>
</dbReference>
<dbReference type="InterPro" id="IPR050288">
    <property type="entry name" value="Cellulose_deg_GH3"/>
</dbReference>
<dbReference type="PRINTS" id="PR00133">
    <property type="entry name" value="GLHYDRLASE3"/>
</dbReference>
<dbReference type="PROSITE" id="PS00775">
    <property type="entry name" value="GLYCOSYL_HYDROL_F3"/>
    <property type="match status" value="1"/>
</dbReference>
<evidence type="ECO:0000256" key="1">
    <source>
        <dbReference type="ARBA" id="ARBA00005336"/>
    </source>
</evidence>
<comment type="caution">
    <text evidence="6">The sequence shown here is derived from an EMBL/GenBank/DDBJ whole genome shotgun (WGS) entry which is preliminary data.</text>
</comment>
<keyword evidence="2 4" id="KW-0378">Hydrolase</keyword>
<dbReference type="SMART" id="SM01217">
    <property type="entry name" value="Fn3_like"/>
    <property type="match status" value="1"/>
</dbReference>
<dbReference type="InterPro" id="IPR036962">
    <property type="entry name" value="Glyco_hydro_3_N_sf"/>
</dbReference>
<keyword evidence="4" id="KW-0326">Glycosidase</keyword>
<dbReference type="GO" id="GO:0016787">
    <property type="term" value="F:hydrolase activity"/>
    <property type="evidence" value="ECO:0007669"/>
    <property type="project" value="UniProtKB-KW"/>
</dbReference>
<feature type="domain" description="Fibronectin type III-like" evidence="5">
    <location>
        <begin position="574"/>
        <end position="644"/>
    </location>
</feature>
<reference evidence="6 7" key="1">
    <citation type="submission" date="2021-03" db="EMBL/GenBank/DDBJ databases">
        <title>Staphylococci and Mammaliicocci in bats.</title>
        <authorList>
            <person name="Fountain K."/>
        </authorList>
    </citation>
    <scope>NUCLEOTIDE SEQUENCE [LARGE SCALE GENOMIC DNA]</scope>
    <source>
        <strain evidence="6 7">18_1_E_SW</strain>
    </source>
</reference>
<name>A0ABS3L4D2_9STAP</name>
<comment type="similarity">
    <text evidence="1 4">Belongs to the glycosyl hydrolase 3 family.</text>
</comment>
<accession>A0ABS3L4D2</accession>
<dbReference type="Pfam" id="PF14310">
    <property type="entry name" value="Fn3-like"/>
    <property type="match status" value="1"/>
</dbReference>
<dbReference type="InterPro" id="IPR013783">
    <property type="entry name" value="Ig-like_fold"/>
</dbReference>